<dbReference type="GO" id="GO:0035251">
    <property type="term" value="F:UDP-glucosyltransferase activity"/>
    <property type="evidence" value="ECO:0007669"/>
    <property type="project" value="TreeGrafter"/>
</dbReference>
<accession>A0AAP0D8V9</accession>
<evidence type="ECO:0000259" key="6">
    <source>
        <dbReference type="Pfam" id="PF26168"/>
    </source>
</evidence>
<keyword evidence="8" id="KW-1185">Reference proteome</keyword>
<dbReference type="Gene3D" id="3.40.50.2000">
    <property type="entry name" value="Glycogen Phosphorylase B"/>
    <property type="match status" value="2"/>
</dbReference>
<dbReference type="PANTHER" id="PTHR48047">
    <property type="entry name" value="GLYCOSYLTRANSFERASE"/>
    <property type="match status" value="1"/>
</dbReference>
<dbReference type="InterPro" id="IPR035595">
    <property type="entry name" value="UDP_glycos_trans_CS"/>
</dbReference>
<evidence type="ECO:0000256" key="1">
    <source>
        <dbReference type="ARBA" id="ARBA00009995"/>
    </source>
</evidence>
<dbReference type="AlphaFoldDB" id="A0AAP0D8V9"/>
<dbReference type="SUPFAM" id="SSF53756">
    <property type="entry name" value="UDP-Glycosyltransferase/glycogen phosphorylase"/>
    <property type="match status" value="1"/>
</dbReference>
<keyword evidence="3 4" id="KW-0808">Transferase</keyword>
<dbReference type="EC" id="2.4.1.-" evidence="5"/>
<keyword evidence="2 4" id="KW-0328">Glycosyltransferase</keyword>
<dbReference type="PANTHER" id="PTHR48047:SF232">
    <property type="entry name" value="GLYCOSYLTRANSFERASE"/>
    <property type="match status" value="1"/>
</dbReference>
<reference evidence="7 8" key="1">
    <citation type="submission" date="2024-04" db="EMBL/GenBank/DDBJ databases">
        <title>The reference genome of an endangered Asteraceae, Deinandra increscens subsp. villosa, native to the Central Coast of California.</title>
        <authorList>
            <person name="Guilliams M."/>
            <person name="Hasenstab-Lehman K."/>
            <person name="Meyer R."/>
            <person name="Mcevoy S."/>
        </authorList>
    </citation>
    <scope>NUCLEOTIDE SEQUENCE [LARGE SCALE GENOMIC DNA]</scope>
    <source>
        <tissue evidence="7">Leaf</tissue>
    </source>
</reference>
<dbReference type="FunFam" id="3.40.50.2000:FF:000071">
    <property type="entry name" value="Glycosyltransferase"/>
    <property type="match status" value="1"/>
</dbReference>
<dbReference type="InterPro" id="IPR058980">
    <property type="entry name" value="Glyco_transf_N"/>
</dbReference>
<dbReference type="FunFam" id="3.40.50.2000:FF:000047">
    <property type="entry name" value="Glycosyltransferase"/>
    <property type="match status" value="1"/>
</dbReference>
<dbReference type="InterPro" id="IPR002213">
    <property type="entry name" value="UDP_glucos_trans"/>
</dbReference>
<evidence type="ECO:0000256" key="3">
    <source>
        <dbReference type="ARBA" id="ARBA00022679"/>
    </source>
</evidence>
<comment type="caution">
    <text evidence="7">The sequence shown here is derived from an EMBL/GenBank/DDBJ whole genome shotgun (WGS) entry which is preliminary data.</text>
</comment>
<dbReference type="Pfam" id="PF00201">
    <property type="entry name" value="UDPGT"/>
    <property type="match status" value="1"/>
</dbReference>
<dbReference type="EMBL" id="JBCNJP010000014">
    <property type="protein sequence ID" value="KAK9068450.1"/>
    <property type="molecule type" value="Genomic_DNA"/>
</dbReference>
<protein>
    <recommendedName>
        <fullName evidence="5">Glycosyltransferase</fullName>
        <ecNumber evidence="5">2.4.1.-</ecNumber>
    </recommendedName>
</protein>
<dbReference type="Proteomes" id="UP001408789">
    <property type="component" value="Unassembled WGS sequence"/>
</dbReference>
<dbReference type="Pfam" id="PF26168">
    <property type="entry name" value="Glyco_transf_N"/>
    <property type="match status" value="1"/>
</dbReference>
<sequence>MASHHPTNLHFVLFPLMAQGHMIPMVDMARLLAQRGCIVTIITSPVNAKRFRSVIDRAIEAKLKIQILELRLPLAEVGLPEGCENFDLLPSPAHAVNMFVAMSMLEKPAENMLRGLCPPPTCIISDGGFPWTTDVAKRLKIPRVVFYGPGCFAFVCIHIVTNTNILDEIDSDSEYFVMPGLPHRIEVTKPQATTWGKGDSKETNMIFERIQEAEKDAIGIVVNSFDELEPEYVEGLAKVKDKKVWCVGPVSLCNKSFQDRAERGNKTAINGHDCLKWLDSRESGSVIYVCLGSLTYASTEQTIELGLGLESSNIPFLWFMREKSEEFESWLSKEGYEERIKGRGLLVRGWAPQILILSHQAIGGFVTHCGWNSSLEGVSAGIPLITWPQFADQFLNERFIVNVLKTGVKIGMEVPVMFTKRDESKEIVKRDDIKEAVEGLMRNDEEGEARRKRAREFGVMAKRAMEEGGSSHRNLTSMIQAITEELAKNTKEIQDIL</sequence>
<evidence type="ECO:0000313" key="8">
    <source>
        <dbReference type="Proteomes" id="UP001408789"/>
    </source>
</evidence>
<comment type="similarity">
    <text evidence="1 4">Belongs to the UDP-glycosyltransferase family.</text>
</comment>
<dbReference type="CDD" id="cd03784">
    <property type="entry name" value="GT1_Gtf-like"/>
    <property type="match status" value="1"/>
</dbReference>
<evidence type="ECO:0000256" key="4">
    <source>
        <dbReference type="RuleBase" id="RU003718"/>
    </source>
</evidence>
<gene>
    <name evidence="7" type="ORF">SSX86_012564</name>
</gene>
<name>A0AAP0D8V9_9ASTR</name>
<evidence type="ECO:0000256" key="5">
    <source>
        <dbReference type="RuleBase" id="RU362057"/>
    </source>
</evidence>
<proteinExistence type="inferred from homology"/>
<dbReference type="PROSITE" id="PS00375">
    <property type="entry name" value="UDPGT"/>
    <property type="match status" value="1"/>
</dbReference>
<organism evidence="7 8">
    <name type="scientific">Deinandra increscens subsp. villosa</name>
    <dbReference type="NCBI Taxonomy" id="3103831"/>
    <lineage>
        <taxon>Eukaryota</taxon>
        <taxon>Viridiplantae</taxon>
        <taxon>Streptophyta</taxon>
        <taxon>Embryophyta</taxon>
        <taxon>Tracheophyta</taxon>
        <taxon>Spermatophyta</taxon>
        <taxon>Magnoliopsida</taxon>
        <taxon>eudicotyledons</taxon>
        <taxon>Gunneridae</taxon>
        <taxon>Pentapetalae</taxon>
        <taxon>asterids</taxon>
        <taxon>campanulids</taxon>
        <taxon>Asterales</taxon>
        <taxon>Asteraceae</taxon>
        <taxon>Asteroideae</taxon>
        <taxon>Heliantheae alliance</taxon>
        <taxon>Madieae</taxon>
        <taxon>Madiinae</taxon>
        <taxon>Deinandra</taxon>
    </lineage>
</organism>
<feature type="domain" description="Glycosyltransferase N-terminal" evidence="6">
    <location>
        <begin position="11"/>
        <end position="250"/>
    </location>
</feature>
<evidence type="ECO:0000313" key="7">
    <source>
        <dbReference type="EMBL" id="KAK9068450.1"/>
    </source>
</evidence>
<evidence type="ECO:0000256" key="2">
    <source>
        <dbReference type="ARBA" id="ARBA00022676"/>
    </source>
</evidence>